<dbReference type="Pfam" id="PF00933">
    <property type="entry name" value="Glyco_hydro_3"/>
    <property type="match status" value="1"/>
</dbReference>
<evidence type="ECO:0000313" key="6">
    <source>
        <dbReference type="Proteomes" id="UP000534186"/>
    </source>
</evidence>
<keyword evidence="5" id="KW-0326">Glycosidase</keyword>
<accession>A0A7Y9NJV3</accession>
<dbReference type="PROSITE" id="PS51820">
    <property type="entry name" value="PA14"/>
    <property type="match status" value="1"/>
</dbReference>
<evidence type="ECO:0000313" key="5">
    <source>
        <dbReference type="EMBL" id="NYF50557.1"/>
    </source>
</evidence>
<keyword evidence="3" id="KW-0732">Signal</keyword>
<feature type="domain" description="PA14" evidence="4">
    <location>
        <begin position="436"/>
        <end position="590"/>
    </location>
</feature>
<dbReference type="Pfam" id="PF14310">
    <property type="entry name" value="Fn3-like"/>
    <property type="match status" value="1"/>
</dbReference>
<dbReference type="PANTHER" id="PTHR42715:SF10">
    <property type="entry name" value="BETA-GLUCOSIDASE"/>
    <property type="match status" value="1"/>
</dbReference>
<proteinExistence type="inferred from homology"/>
<protein>
    <submittedName>
        <fullName evidence="5">Beta-glucosidase</fullName>
        <ecNumber evidence="5">3.2.1.21</ecNumber>
    </submittedName>
</protein>
<comment type="caution">
    <text evidence="5">The sequence shown here is derived from an EMBL/GenBank/DDBJ whole genome shotgun (WGS) entry which is preliminary data.</text>
</comment>
<gene>
    <name evidence="5" type="ORF">HDF12_000922</name>
</gene>
<dbReference type="InterPro" id="IPR036962">
    <property type="entry name" value="Glyco_hydro_3_N_sf"/>
</dbReference>
<evidence type="ECO:0000259" key="4">
    <source>
        <dbReference type="PROSITE" id="PS51820"/>
    </source>
</evidence>
<dbReference type="AlphaFoldDB" id="A0A7Y9NJV3"/>
<dbReference type="InterPro" id="IPR037524">
    <property type="entry name" value="PA14/GLEYA"/>
</dbReference>
<feature type="signal peptide" evidence="3">
    <location>
        <begin position="1"/>
        <end position="34"/>
    </location>
</feature>
<dbReference type="FunFam" id="2.60.40.10:FF:000495">
    <property type="entry name" value="Periplasmic beta-glucosidase"/>
    <property type="match status" value="1"/>
</dbReference>
<keyword evidence="2 5" id="KW-0378">Hydrolase</keyword>
<dbReference type="Pfam" id="PF01915">
    <property type="entry name" value="Glyco_hydro_3_C"/>
    <property type="match status" value="1"/>
</dbReference>
<dbReference type="GO" id="GO:0008422">
    <property type="term" value="F:beta-glucosidase activity"/>
    <property type="evidence" value="ECO:0007669"/>
    <property type="project" value="UniProtKB-EC"/>
</dbReference>
<dbReference type="EC" id="3.2.1.21" evidence="5"/>
<dbReference type="InterPro" id="IPR013783">
    <property type="entry name" value="Ig-like_fold"/>
</dbReference>
<dbReference type="PRINTS" id="PR00133">
    <property type="entry name" value="GLHYDRLASE3"/>
</dbReference>
<evidence type="ECO:0000256" key="2">
    <source>
        <dbReference type="ARBA" id="ARBA00022801"/>
    </source>
</evidence>
<dbReference type="Gene3D" id="3.40.50.1700">
    <property type="entry name" value="Glycoside hydrolase family 3 C-terminal domain"/>
    <property type="match status" value="1"/>
</dbReference>
<comment type="similarity">
    <text evidence="1">Belongs to the glycosyl hydrolase 3 family.</text>
</comment>
<dbReference type="PANTHER" id="PTHR42715">
    <property type="entry name" value="BETA-GLUCOSIDASE"/>
    <property type="match status" value="1"/>
</dbReference>
<dbReference type="InterPro" id="IPR050288">
    <property type="entry name" value="Cellulose_deg_GH3"/>
</dbReference>
<dbReference type="InterPro" id="IPR026891">
    <property type="entry name" value="Fn3-like"/>
</dbReference>
<feature type="chain" id="PRO_5031452076" evidence="3">
    <location>
        <begin position="35"/>
        <end position="863"/>
    </location>
</feature>
<dbReference type="SMART" id="SM01217">
    <property type="entry name" value="Fn3_like"/>
    <property type="match status" value="1"/>
</dbReference>
<dbReference type="SUPFAM" id="SSF51445">
    <property type="entry name" value="(Trans)glycosidases"/>
    <property type="match status" value="1"/>
</dbReference>
<dbReference type="InterPro" id="IPR017853">
    <property type="entry name" value="GH"/>
</dbReference>
<organism evidence="5 6">
    <name type="scientific">Tunturiibacter lichenicola</name>
    <dbReference type="NCBI Taxonomy" id="2051959"/>
    <lineage>
        <taxon>Bacteria</taxon>
        <taxon>Pseudomonadati</taxon>
        <taxon>Acidobacteriota</taxon>
        <taxon>Terriglobia</taxon>
        <taxon>Terriglobales</taxon>
        <taxon>Acidobacteriaceae</taxon>
        <taxon>Tunturiibacter</taxon>
    </lineage>
</organism>
<dbReference type="InterPro" id="IPR036881">
    <property type="entry name" value="Glyco_hydro_3_C_sf"/>
</dbReference>
<dbReference type="SUPFAM" id="SSF52279">
    <property type="entry name" value="Beta-D-glucan exohydrolase, C-terminal domain"/>
    <property type="match status" value="1"/>
</dbReference>
<dbReference type="Proteomes" id="UP000534186">
    <property type="component" value="Unassembled WGS sequence"/>
</dbReference>
<dbReference type="Gene3D" id="3.20.20.300">
    <property type="entry name" value="Glycoside hydrolase, family 3, N-terminal domain"/>
    <property type="match status" value="1"/>
</dbReference>
<dbReference type="Gene3D" id="2.60.40.10">
    <property type="entry name" value="Immunoglobulins"/>
    <property type="match status" value="1"/>
</dbReference>
<dbReference type="GO" id="GO:0005975">
    <property type="term" value="P:carbohydrate metabolic process"/>
    <property type="evidence" value="ECO:0007669"/>
    <property type="project" value="InterPro"/>
</dbReference>
<evidence type="ECO:0000256" key="1">
    <source>
        <dbReference type="ARBA" id="ARBA00005336"/>
    </source>
</evidence>
<dbReference type="EMBL" id="JACCCV010000001">
    <property type="protein sequence ID" value="NYF50557.1"/>
    <property type="molecule type" value="Genomic_DNA"/>
</dbReference>
<dbReference type="InterPro" id="IPR001764">
    <property type="entry name" value="Glyco_hydro_3_N"/>
</dbReference>
<dbReference type="InterPro" id="IPR002772">
    <property type="entry name" value="Glyco_hydro_3_C"/>
</dbReference>
<name>A0A7Y9NJV3_9BACT</name>
<sequence>MRSKLCHPFKSSLLTVLALSAAFAISSIPVPAQAPHSLDAAEQQKVDRLVKQMTLQQKLDYIGGTGFGVRAVPSLGIPALDMSDGPYGTRSNSGFPSTTYGAGINMAASWDPALAARVGAGIGRDARARGVHFMLGPGVNIYRSPRNGRNFEYFGEDPFLSGQIAVGYIIGMQEQGVSATVKHYLGNNSEFLRHDSDSEIDERTLREIYLPAFEAAVKQGHVSSVMDSYNLINGQHATQNGYFNIDILRNEWGFKGVLMSDWDATYDAIGAANGGLDIEEPGGKFMNNGNLGPAIQGGKVPEATIDEKVRHILETAASYGWLNRDQHDTSISFVDAKNREVALDSAREGTVLLKNVGNLLPLDKSAVKTILVVGPDAYPGVPVGGGSAGVVPFHMVSALEGISNEVGAATTVLYDRGVPTLSHLASATEFTTDAKNGKAGLTLESFNNLDLSGVPASKTVTRHAVLEGLTIKDVIANVDAVIEMLFNSPPAEVSHRLTGFYNAATSTKYIFALEDSGEGSGNRVYVDDKLVIDNWKIVRAFQPHLTLELAAGPHKIVVEEWQKTPIGGHVVLGIVPEDKVVNSQAVQLAAKADVVLVEAGFEEESEGEGGDRTFSLPYGQTELIREMVAANPKVVVAITSGGNVDSTQWIDRVPAVLETWYAGQQAGQALAEILFGDVNPSGHLPATFERKAEDNPTFASYYPEGDSKRVDYKEGIFVGYRGYEKNKVKPLFPFGYGLSYTTFKFANLKVDQNDSGGEVKGVASFDVTNTGSRKGAEVAQLYVTEDHPKVPRPEHELKGFLRVELSPGETKHVEIPLEARSFSYYDVAAKRWAIGSNRFTISVGDSVESLPLKTGVTLKSSGN</sequence>
<evidence type="ECO:0000256" key="3">
    <source>
        <dbReference type="SAM" id="SignalP"/>
    </source>
</evidence>
<reference evidence="5 6" key="1">
    <citation type="submission" date="2020-07" db="EMBL/GenBank/DDBJ databases">
        <title>Genomic Encyclopedia of Type Strains, Phase IV (KMG-V): Genome sequencing to study the core and pangenomes of soil and plant-associated prokaryotes.</title>
        <authorList>
            <person name="Whitman W."/>
        </authorList>
    </citation>
    <scope>NUCLEOTIDE SEQUENCE [LARGE SCALE GENOMIC DNA]</scope>
    <source>
        <strain evidence="5 6">M8UP30</strain>
    </source>
</reference>
<dbReference type="Gene3D" id="2.60.120.260">
    <property type="entry name" value="Galactose-binding domain-like"/>
    <property type="match status" value="1"/>
</dbReference>